<keyword evidence="2" id="KW-1185">Reference proteome</keyword>
<dbReference type="EMBL" id="SRLO01000072">
    <property type="protein sequence ID" value="TNN78567.1"/>
    <property type="molecule type" value="Genomic_DNA"/>
</dbReference>
<evidence type="ECO:0000313" key="1">
    <source>
        <dbReference type="EMBL" id="TNN78567.1"/>
    </source>
</evidence>
<protein>
    <submittedName>
        <fullName evidence="1">Uncharacterized protein</fullName>
    </submittedName>
</protein>
<accession>A0A4Z2ILD3</accession>
<organism evidence="1 2">
    <name type="scientific">Liparis tanakae</name>
    <name type="common">Tanaka's snailfish</name>
    <dbReference type="NCBI Taxonomy" id="230148"/>
    <lineage>
        <taxon>Eukaryota</taxon>
        <taxon>Metazoa</taxon>
        <taxon>Chordata</taxon>
        <taxon>Craniata</taxon>
        <taxon>Vertebrata</taxon>
        <taxon>Euteleostomi</taxon>
        <taxon>Actinopterygii</taxon>
        <taxon>Neopterygii</taxon>
        <taxon>Teleostei</taxon>
        <taxon>Neoteleostei</taxon>
        <taxon>Acanthomorphata</taxon>
        <taxon>Eupercaria</taxon>
        <taxon>Perciformes</taxon>
        <taxon>Cottioidei</taxon>
        <taxon>Cottales</taxon>
        <taxon>Liparidae</taxon>
        <taxon>Liparis</taxon>
    </lineage>
</organism>
<name>A0A4Z2ILD3_9TELE</name>
<proteinExistence type="predicted"/>
<comment type="caution">
    <text evidence="1">The sequence shown here is derived from an EMBL/GenBank/DDBJ whole genome shotgun (WGS) entry which is preliminary data.</text>
</comment>
<dbReference type="Proteomes" id="UP000314294">
    <property type="component" value="Unassembled WGS sequence"/>
</dbReference>
<reference evidence="1 2" key="1">
    <citation type="submission" date="2019-03" db="EMBL/GenBank/DDBJ databases">
        <title>First draft genome of Liparis tanakae, snailfish: a comprehensive survey of snailfish specific genes.</title>
        <authorList>
            <person name="Kim W."/>
            <person name="Song I."/>
            <person name="Jeong J.-H."/>
            <person name="Kim D."/>
            <person name="Kim S."/>
            <person name="Ryu S."/>
            <person name="Song J.Y."/>
            <person name="Lee S.K."/>
        </authorList>
    </citation>
    <scope>NUCLEOTIDE SEQUENCE [LARGE SCALE GENOMIC DNA]</scope>
    <source>
        <tissue evidence="1">Muscle</tissue>
    </source>
</reference>
<gene>
    <name evidence="1" type="ORF">EYF80_011162</name>
</gene>
<dbReference type="AlphaFoldDB" id="A0A4Z2ILD3"/>
<evidence type="ECO:0000313" key="2">
    <source>
        <dbReference type="Proteomes" id="UP000314294"/>
    </source>
</evidence>
<sequence length="86" mass="9598">MDPSYSIKVTNYLTFSVPVPKCVSLEVTNKIIGTVDTISPEEKNTRRHTNLLSVSEHQDDVSLFELEQAVFGRCIALHRHSLVGKG</sequence>